<keyword evidence="1" id="KW-0812">Transmembrane</keyword>
<evidence type="ECO:0000256" key="1">
    <source>
        <dbReference type="RuleBase" id="RU363076"/>
    </source>
</evidence>
<organism evidence="2 3">
    <name type="scientific">Vibrio amylolyticus</name>
    <dbReference type="NCBI Taxonomy" id="2847292"/>
    <lineage>
        <taxon>Bacteria</taxon>
        <taxon>Pseudomonadati</taxon>
        <taxon>Pseudomonadota</taxon>
        <taxon>Gammaproteobacteria</taxon>
        <taxon>Vibrionales</taxon>
        <taxon>Vibrionaceae</taxon>
        <taxon>Vibrio</taxon>
    </lineage>
</organism>
<keyword evidence="1" id="KW-1133">Transmembrane helix</keyword>
<comment type="similarity">
    <text evidence="1">Belongs to the SURF1 family.</text>
</comment>
<protein>
    <recommendedName>
        <fullName evidence="1">SURF1-like protein</fullName>
    </recommendedName>
</protein>
<dbReference type="GO" id="GO:0005886">
    <property type="term" value="C:plasma membrane"/>
    <property type="evidence" value="ECO:0007669"/>
    <property type="project" value="UniProtKB-SubCell"/>
</dbReference>
<dbReference type="RefSeq" id="WP_248009091.1">
    <property type="nucleotide sequence ID" value="NZ_JAJHVV010000007.1"/>
</dbReference>
<comment type="caution">
    <text evidence="2">The sequence shown here is derived from an EMBL/GenBank/DDBJ whole genome shotgun (WGS) entry which is preliminary data.</text>
</comment>
<keyword evidence="1" id="KW-0472">Membrane</keyword>
<evidence type="ECO:0000313" key="3">
    <source>
        <dbReference type="Proteomes" id="UP001139559"/>
    </source>
</evidence>
<gene>
    <name evidence="2" type="ORF">KP803_12070</name>
</gene>
<feature type="transmembrane region" description="Helical" evidence="1">
    <location>
        <begin position="207"/>
        <end position="229"/>
    </location>
</feature>
<sequence length="242" mass="27641">MRFWLGLLLTVVVFSLLVKLGFWQLSRGEAKQETELMLSHREEQAPLPLPLALERHRNEPLTGLNVSSYISPLPLVSNVTFLLDNQIYNGKVGYLAYQVVTDGAERFFLLERGFVAGTRQRSLLPDVEWLSKEQNLIGRLYQKSTNPLSTDLGLETTTPFRIQNLNIPEISEQLGFELAPYVFQPKQESWPYPQPWQPLPMLSSKHFGYAVQWFSMALAFGVLCVYVLVRALKVVQDKANVE</sequence>
<comment type="subcellular location">
    <subcellularLocation>
        <location evidence="1">Cell membrane</location>
        <topology evidence="1">Multi-pass membrane protein</topology>
    </subcellularLocation>
</comment>
<dbReference type="Pfam" id="PF02104">
    <property type="entry name" value="SURF1"/>
    <property type="match status" value="1"/>
</dbReference>
<accession>A0A9X2BK11</accession>
<name>A0A9X2BK11_9VIBR</name>
<comment type="caution">
    <text evidence="1">Lacks conserved residue(s) required for the propagation of feature annotation.</text>
</comment>
<dbReference type="PROSITE" id="PS50895">
    <property type="entry name" value="SURF1"/>
    <property type="match status" value="1"/>
</dbReference>
<proteinExistence type="inferred from homology"/>
<evidence type="ECO:0000313" key="2">
    <source>
        <dbReference type="EMBL" id="MCK6264007.1"/>
    </source>
</evidence>
<dbReference type="Proteomes" id="UP001139559">
    <property type="component" value="Unassembled WGS sequence"/>
</dbReference>
<keyword evidence="1" id="KW-1003">Cell membrane</keyword>
<dbReference type="InterPro" id="IPR002994">
    <property type="entry name" value="Surf1/Shy1"/>
</dbReference>
<dbReference type="EMBL" id="JAJHVV010000007">
    <property type="protein sequence ID" value="MCK6264007.1"/>
    <property type="molecule type" value="Genomic_DNA"/>
</dbReference>
<dbReference type="CDD" id="cd06662">
    <property type="entry name" value="SURF1"/>
    <property type="match status" value="1"/>
</dbReference>
<dbReference type="AlphaFoldDB" id="A0A9X2BK11"/>
<reference evidence="2" key="1">
    <citation type="submission" date="2021-11" db="EMBL/GenBank/DDBJ databases">
        <title>Vibrio ZSDE26 sp. nov. and Vibrio ZSDZ34 sp. nov., isolated from coastal seawater in Qingdao.</title>
        <authorList>
            <person name="Zhang P."/>
        </authorList>
    </citation>
    <scope>NUCLEOTIDE SEQUENCE</scope>
    <source>
        <strain evidence="2">ZSDE26</strain>
    </source>
</reference>
<keyword evidence="3" id="KW-1185">Reference proteome</keyword>